<keyword evidence="1" id="KW-0732">Signal</keyword>
<protein>
    <recommendedName>
        <fullName evidence="4">IgGFc-binding protein N-terminal domain-containing protein</fullName>
    </recommendedName>
</protein>
<sequence length="810" mass="89696">MKGKAVVLTAFIALLIQASFGLNLATQPDQPVVLFGGDQVRHATLNQPLCMFVDAANTVDVSAVSFQMHDRNGTTSDKIVLKTFLNTTKVDFYGSYCFPDTTESISFDYGGLFDNVPLSSYRWRSLVLFFISKQQVEGPCQGRGTMGGNVHSATVRRSEKNVVSLHADCPAYFLVPTGIKTIVVSESNCPVFYIEQNIETITTLPDPIQIDINSVQTGVRPSQNLSILSFSGAEIPQLYNEQILRSAIEIRSNLSKWTEEAFHVEGQNGFHKSSQCTLDRDLNADDRSAYEGVVATDTQSPSDVYALVRFQDFKIPMVSFAVGDYDENCVDLTLSYTHRQHNNRTVISNPLGSFNYSNPLLTNFAVTIQRKNTTDCRLVNARISYSVVELWSPPVITTTPPPEMKGGGPLPFMVFAGDELTYIELDKPACMFVKAATEFEIRVLNFYAKNDNGSYIERVEATTFMQSHSPSDLFGVHCFDDLATTVIVEYGNIFHNVPVDSPLRRSAIFFFMEKDKFYGSCKDHGTKGGNVYAATMKQVVSLHADCPAIVLSPSGHDDLTGAWSNCPIVSLSNDSRKAYPQTLGSDVQINFTTIQSGIHPIKDLSLMSISGDRLPDVYGLDILRPAVMISTNSTEWLEDVLPVKAENTVILNQTEICSVVRVLSSESNVVLGILENDPWSPLQANHLIGPWPAKAHNQSVQVNFGPYDDNCFQVTLIYMEGVEMKKEINPHELLNITTEYPFTVEFNMTRQDGCEYSSMAAYYSVQKLSPSTAAATTTIPIQSTTKGGVEANTSVYKFFLVVFVVLCIRF</sequence>
<reference evidence="2" key="1">
    <citation type="submission" date="2023-06" db="EMBL/GenBank/DDBJ databases">
        <title>Genomic analysis of the entomopathogenic nematode Steinernema hermaphroditum.</title>
        <authorList>
            <person name="Schwarz E.M."/>
            <person name="Heppert J.K."/>
            <person name="Baniya A."/>
            <person name="Schwartz H.T."/>
            <person name="Tan C.-H."/>
            <person name="Antoshechkin I."/>
            <person name="Sternberg P.W."/>
            <person name="Goodrich-Blair H."/>
            <person name="Dillman A.R."/>
        </authorList>
    </citation>
    <scope>NUCLEOTIDE SEQUENCE</scope>
    <source>
        <strain evidence="2">PS9179</strain>
        <tissue evidence="2">Whole animal</tissue>
    </source>
</reference>
<feature type="chain" id="PRO_5041459470" description="IgGFc-binding protein N-terminal domain-containing protein" evidence="1">
    <location>
        <begin position="22"/>
        <end position="810"/>
    </location>
</feature>
<organism evidence="2 3">
    <name type="scientific">Steinernema hermaphroditum</name>
    <dbReference type="NCBI Taxonomy" id="289476"/>
    <lineage>
        <taxon>Eukaryota</taxon>
        <taxon>Metazoa</taxon>
        <taxon>Ecdysozoa</taxon>
        <taxon>Nematoda</taxon>
        <taxon>Chromadorea</taxon>
        <taxon>Rhabditida</taxon>
        <taxon>Tylenchina</taxon>
        <taxon>Panagrolaimomorpha</taxon>
        <taxon>Strongyloidoidea</taxon>
        <taxon>Steinernematidae</taxon>
        <taxon>Steinernema</taxon>
    </lineage>
</organism>
<keyword evidence="3" id="KW-1185">Reference proteome</keyword>
<dbReference type="AlphaFoldDB" id="A0AA39LTP6"/>
<feature type="signal peptide" evidence="1">
    <location>
        <begin position="1"/>
        <end position="21"/>
    </location>
</feature>
<evidence type="ECO:0000256" key="1">
    <source>
        <dbReference type="SAM" id="SignalP"/>
    </source>
</evidence>
<dbReference type="EMBL" id="JAUCMV010000003">
    <property type="protein sequence ID" value="KAK0408934.1"/>
    <property type="molecule type" value="Genomic_DNA"/>
</dbReference>
<evidence type="ECO:0000313" key="2">
    <source>
        <dbReference type="EMBL" id="KAK0408934.1"/>
    </source>
</evidence>
<dbReference type="Proteomes" id="UP001175271">
    <property type="component" value="Unassembled WGS sequence"/>
</dbReference>
<name>A0AA39LTP6_9BILA</name>
<proteinExistence type="predicted"/>
<evidence type="ECO:0008006" key="4">
    <source>
        <dbReference type="Google" id="ProtNLM"/>
    </source>
</evidence>
<comment type="caution">
    <text evidence="2">The sequence shown here is derived from an EMBL/GenBank/DDBJ whole genome shotgun (WGS) entry which is preliminary data.</text>
</comment>
<accession>A0AA39LTP6</accession>
<evidence type="ECO:0000313" key="3">
    <source>
        <dbReference type="Proteomes" id="UP001175271"/>
    </source>
</evidence>
<gene>
    <name evidence="2" type="ORF">QR680_004248</name>
</gene>